<dbReference type="OrthoDB" id="1123467at2"/>
<dbReference type="AlphaFoldDB" id="I9T0P1"/>
<gene>
    <name evidence="4" type="ORF">HMPREF1071_02763</name>
</gene>
<dbReference type="PANTHER" id="PTHR30273:SF2">
    <property type="entry name" value="PROTEIN FECR"/>
    <property type="match status" value="1"/>
</dbReference>
<dbReference type="InterPro" id="IPR012373">
    <property type="entry name" value="Ferrdict_sens_TM"/>
</dbReference>
<dbReference type="GO" id="GO:0016989">
    <property type="term" value="F:sigma factor antagonist activity"/>
    <property type="evidence" value="ECO:0007669"/>
    <property type="project" value="TreeGrafter"/>
</dbReference>
<keyword evidence="5" id="KW-1185">Reference proteome</keyword>
<evidence type="ECO:0000259" key="2">
    <source>
        <dbReference type="Pfam" id="PF04773"/>
    </source>
</evidence>
<dbReference type="FunFam" id="2.60.120.1440:FF:000001">
    <property type="entry name" value="Putative anti-sigma factor"/>
    <property type="match status" value="1"/>
</dbReference>
<dbReference type="PATRIC" id="fig|997887.3.peg.2869"/>
<evidence type="ECO:0000313" key="5">
    <source>
        <dbReference type="Proteomes" id="UP000005150"/>
    </source>
</evidence>
<keyword evidence="1" id="KW-0812">Transmembrane</keyword>
<name>I9T0P1_9BACE</name>
<evidence type="ECO:0000256" key="1">
    <source>
        <dbReference type="SAM" id="Phobius"/>
    </source>
</evidence>
<proteinExistence type="predicted"/>
<dbReference type="Gene3D" id="3.55.50.30">
    <property type="match status" value="1"/>
</dbReference>
<feature type="domain" description="Protein FecR C-terminal" evidence="3">
    <location>
        <begin position="329"/>
        <end position="392"/>
    </location>
</feature>
<dbReference type="InterPro" id="IPR006860">
    <property type="entry name" value="FecR"/>
</dbReference>
<keyword evidence="1" id="KW-0472">Membrane</keyword>
<dbReference type="HOGENOM" id="CLU_050192_1_1_10"/>
<reference evidence="4 5" key="1">
    <citation type="submission" date="2012-02" db="EMBL/GenBank/DDBJ databases">
        <title>The Genome Sequence of Bacteroides salyersiae CL02T12C01.</title>
        <authorList>
            <consortium name="The Broad Institute Genome Sequencing Platform"/>
            <person name="Earl A."/>
            <person name="Ward D."/>
            <person name="Feldgarden M."/>
            <person name="Gevers D."/>
            <person name="Zitomersky N.L."/>
            <person name="Coyne M.J."/>
            <person name="Comstock L.E."/>
            <person name="Young S.K."/>
            <person name="Zeng Q."/>
            <person name="Gargeya S."/>
            <person name="Fitzgerald M."/>
            <person name="Haas B."/>
            <person name="Abouelleil A."/>
            <person name="Alvarado L."/>
            <person name="Arachchi H.M."/>
            <person name="Berlin A."/>
            <person name="Chapman S.B."/>
            <person name="Gearin G."/>
            <person name="Goldberg J."/>
            <person name="Griggs A."/>
            <person name="Gujja S."/>
            <person name="Hansen M."/>
            <person name="Heiman D."/>
            <person name="Howarth C."/>
            <person name="Larimer J."/>
            <person name="Lui A."/>
            <person name="MacDonald P.J.P."/>
            <person name="McCowen C."/>
            <person name="Montmayeur A."/>
            <person name="Murphy C."/>
            <person name="Neiman D."/>
            <person name="Pearson M."/>
            <person name="Priest M."/>
            <person name="Roberts A."/>
            <person name="Saif S."/>
            <person name="Shea T."/>
            <person name="Sisk P."/>
            <person name="Stolte C."/>
            <person name="Sykes S."/>
            <person name="Wortman J."/>
            <person name="Nusbaum C."/>
            <person name="Birren B."/>
        </authorList>
    </citation>
    <scope>NUCLEOTIDE SEQUENCE [LARGE SCALE GENOMIC DNA]</scope>
    <source>
        <strain evidence="4 5">CL02T12C01</strain>
    </source>
</reference>
<evidence type="ECO:0008006" key="6">
    <source>
        <dbReference type="Google" id="ProtNLM"/>
    </source>
</evidence>
<evidence type="ECO:0000259" key="3">
    <source>
        <dbReference type="Pfam" id="PF16344"/>
    </source>
</evidence>
<accession>I9T0P1</accession>
<protein>
    <recommendedName>
        <fullName evidence="6">FecR protein domain-containing protein</fullName>
    </recommendedName>
</protein>
<dbReference type="Pfam" id="PF04773">
    <property type="entry name" value="FecR"/>
    <property type="match status" value="1"/>
</dbReference>
<dbReference type="Proteomes" id="UP000005150">
    <property type="component" value="Unassembled WGS sequence"/>
</dbReference>
<dbReference type="InterPro" id="IPR032508">
    <property type="entry name" value="FecR_C"/>
</dbReference>
<organism evidence="4 5">
    <name type="scientific">Bacteroides salyersiae CL02T12C01</name>
    <dbReference type="NCBI Taxonomy" id="997887"/>
    <lineage>
        <taxon>Bacteria</taxon>
        <taxon>Pseudomonadati</taxon>
        <taxon>Bacteroidota</taxon>
        <taxon>Bacteroidia</taxon>
        <taxon>Bacteroidales</taxon>
        <taxon>Bacteroidaceae</taxon>
        <taxon>Bacteroides</taxon>
    </lineage>
</organism>
<dbReference type="Pfam" id="PF16344">
    <property type="entry name" value="FecR_C"/>
    <property type="match status" value="1"/>
</dbReference>
<dbReference type="Gene3D" id="2.60.120.1440">
    <property type="match status" value="1"/>
</dbReference>
<dbReference type="RefSeq" id="WP_005932578.1">
    <property type="nucleotide sequence ID" value="NZ_JH724308.1"/>
</dbReference>
<dbReference type="GeneID" id="93116963"/>
<feature type="domain" description="FecR protein" evidence="2">
    <location>
        <begin position="194"/>
        <end position="283"/>
    </location>
</feature>
<comment type="caution">
    <text evidence="4">The sequence shown here is derived from an EMBL/GenBank/DDBJ whole genome shotgun (WGS) entry which is preliminary data.</text>
</comment>
<sequence length="398" mass="46376">MDKDYSTYKINQLLDDDYFVMSERYPTPENIKFWNNQIKRFPQLSREIELARKTIAAFREESVKKLSEEEIDTLWDRIKQENQHYNKKKIFSIIQRWSIAACFAVIIVGGWMAIRYELNADKMMSAIISLPEPDKTVTDVQLILSNEKELVIGTKKSHILYDKDGQIRVKTEKSTEVMAKNVEISYNQLFVPLGKNSSITFADGTKVWVNAGTRLVYPTTFVKNQREIYVEGEVYLEVAPDKNRPFIVRTDNMQVRVLGTKFNVTAYNDDALKRVVLVSGKVEVRTNEKERVLLKPNQLFAYENNRIQVKNVDASRYILWKDGFYQYYHERLDNIFKNLSRYYGKEIVCGEGVSTLTCTGKLDLKNELSEVLEILKNAANIEIYETNEKVYISVKPLE</sequence>
<evidence type="ECO:0000313" key="4">
    <source>
        <dbReference type="EMBL" id="EIY62143.1"/>
    </source>
</evidence>
<dbReference type="EMBL" id="AGXV01000032">
    <property type="protein sequence ID" value="EIY62143.1"/>
    <property type="molecule type" value="Genomic_DNA"/>
</dbReference>
<feature type="transmembrane region" description="Helical" evidence="1">
    <location>
        <begin position="97"/>
        <end position="114"/>
    </location>
</feature>
<keyword evidence="1" id="KW-1133">Transmembrane helix</keyword>
<dbReference type="PANTHER" id="PTHR30273">
    <property type="entry name" value="PERIPLASMIC SIGNAL SENSOR AND SIGMA FACTOR ACTIVATOR FECR-RELATED"/>
    <property type="match status" value="1"/>
</dbReference>